<reference evidence="6 7" key="2">
    <citation type="journal article" date="2015" name="Int. J. Syst. Evol. Microbiol.">
        <title>Acinetobacter seifertii sp. nov., a member of the Acinetobacter calcoaceticus-Acinetobacter baumannii complex isolated from human clinical specimens.</title>
        <authorList>
            <person name="Nemec A."/>
            <person name="Krizova L."/>
            <person name="Maixnerova M."/>
            <person name="Sedo O."/>
            <person name="Brisse S."/>
            <person name="Higgins P.G."/>
        </authorList>
    </citation>
    <scope>NUCLEOTIDE SEQUENCE [LARGE SCALE GENOMIC DNA]</scope>
    <source>
        <strain evidence="6 7">NIPH 973</strain>
    </source>
</reference>
<reference evidence="7" key="1">
    <citation type="submission" date="2013-02" db="EMBL/GenBank/DDBJ databases">
        <title>The Genome Sequence of Acinetobacter sp. NIPH 973.</title>
        <authorList>
            <consortium name="The Broad Institute Genome Sequencing Platform"/>
            <consortium name="The Broad Institute Genome Sequencing Center for Infectious Disease"/>
            <person name="Cerqueira G."/>
            <person name="Feldgarden M."/>
            <person name="Courvalin P."/>
            <person name="Perichon B."/>
            <person name="Grillot-Courvalin C."/>
            <person name="Clermont D."/>
            <person name="Rocha E."/>
            <person name="Yoon E.-J."/>
            <person name="Nemec A."/>
            <person name="Walker B."/>
            <person name="Young S.K."/>
            <person name="Zeng Q."/>
            <person name="Gargeya S."/>
            <person name="Fitzgerald M."/>
            <person name="Haas B."/>
            <person name="Abouelleil A."/>
            <person name="Alvarado L."/>
            <person name="Arachchi H.M."/>
            <person name="Berlin A.M."/>
            <person name="Chapman S.B."/>
            <person name="Dewar J."/>
            <person name="Goldberg J."/>
            <person name="Griggs A."/>
            <person name="Gujja S."/>
            <person name="Hansen M."/>
            <person name="Howarth C."/>
            <person name="Imamovic A."/>
            <person name="Larimer J."/>
            <person name="McCowan C."/>
            <person name="Murphy C."/>
            <person name="Neiman D."/>
            <person name="Pearson M."/>
            <person name="Priest M."/>
            <person name="Roberts A."/>
            <person name="Saif S."/>
            <person name="Shea T."/>
            <person name="Sisk P."/>
            <person name="Sykes S."/>
            <person name="Wortman J."/>
            <person name="Nusbaum C."/>
            <person name="Birren B."/>
        </authorList>
    </citation>
    <scope>NUCLEOTIDE SEQUENCE [LARGE SCALE GENOMIC DNA]</scope>
    <source>
        <strain evidence="7">NIPH 973</strain>
    </source>
</reference>
<dbReference type="InterPro" id="IPR000055">
    <property type="entry name" value="Restrct_endonuc_typeI_TRD"/>
</dbReference>
<dbReference type="PATRIC" id="fig|520709.3.peg.3749"/>
<sequence>MKANLVAIKDCVVKAKTWNPVVEAKDETITYIDIAAVDKDLKKIVEPTLCLSAEAPSRARQLVQTNDVLVSTVRPNLNSVAVVTEEFSGATASTGYTVLRPLPEVLDTQYLFHWVKTGHFINEMIKLATGQSYPAVSDKIILNSKIPLPPLAEQRRIASILDQADELRQKRQQAIEKLDQLLQATFIDMFGDPVSNPKGWDLVNLESLLAKKLISGAYFPKETYVNFGGTPMVHMGDVFYGVVKPDNLKQVNISNEEIEKYKITNKDLLIARRSLTYDGAAKACLVECSNQDMIFESSLIRLSPNLVKVLPEFLFHYLNNNDVRNKFIIPYITKSTISGINQANLNKVTVLLPPLAKQEKFIDICDKFKQLGKTLTHDLNKLDELFKSLQNQAFNGTL</sequence>
<evidence type="ECO:0000259" key="5">
    <source>
        <dbReference type="Pfam" id="PF01420"/>
    </source>
</evidence>
<dbReference type="EMBL" id="APOO01000022">
    <property type="protein sequence ID" value="ENU42915.1"/>
    <property type="molecule type" value="Genomic_DNA"/>
</dbReference>
<dbReference type="CDD" id="cd17517">
    <property type="entry name" value="RMtype1_S_EcoKI_StySPI-TRD2-CR2_like"/>
    <property type="match status" value="1"/>
</dbReference>
<feature type="domain" description="Type I restriction modification DNA specificity" evidence="5">
    <location>
        <begin position="66"/>
        <end position="177"/>
    </location>
</feature>
<evidence type="ECO:0000313" key="6">
    <source>
        <dbReference type="EMBL" id="ENU42915.1"/>
    </source>
</evidence>
<name>N8QWB8_9GAMM</name>
<proteinExistence type="inferred from homology"/>
<dbReference type="Gene3D" id="3.90.220.20">
    <property type="entry name" value="DNA methylase specificity domains"/>
    <property type="match status" value="2"/>
</dbReference>
<dbReference type="RefSeq" id="WP_004703533.1">
    <property type="nucleotide sequence ID" value="NZ_KB851200.1"/>
</dbReference>
<feature type="domain" description="Type I restriction modification DNA specificity" evidence="5">
    <location>
        <begin position="197"/>
        <end position="379"/>
    </location>
</feature>
<keyword evidence="4" id="KW-0175">Coiled coil</keyword>
<evidence type="ECO:0000256" key="1">
    <source>
        <dbReference type="ARBA" id="ARBA00010923"/>
    </source>
</evidence>
<dbReference type="GO" id="GO:0009307">
    <property type="term" value="P:DNA restriction-modification system"/>
    <property type="evidence" value="ECO:0007669"/>
    <property type="project" value="UniProtKB-KW"/>
</dbReference>
<comment type="caution">
    <text evidence="6">The sequence shown here is derived from an EMBL/GenBank/DDBJ whole genome shotgun (WGS) entry which is preliminary data.</text>
</comment>
<dbReference type="OrthoDB" id="398435at2"/>
<accession>N8QWB8</accession>
<evidence type="ECO:0000313" key="7">
    <source>
        <dbReference type="Proteomes" id="UP000013065"/>
    </source>
</evidence>
<evidence type="ECO:0000256" key="3">
    <source>
        <dbReference type="ARBA" id="ARBA00023125"/>
    </source>
</evidence>
<keyword evidence="3" id="KW-0238">DNA-binding</keyword>
<dbReference type="InterPro" id="IPR044946">
    <property type="entry name" value="Restrct_endonuc_typeI_TRD_sf"/>
</dbReference>
<dbReference type="Pfam" id="PF01420">
    <property type="entry name" value="Methylase_S"/>
    <property type="match status" value="2"/>
</dbReference>
<dbReference type="PANTHER" id="PTHR30408">
    <property type="entry name" value="TYPE-1 RESTRICTION ENZYME ECOKI SPECIFICITY PROTEIN"/>
    <property type="match status" value="1"/>
</dbReference>
<dbReference type="AlphaFoldDB" id="N8QWB8"/>
<dbReference type="InterPro" id="IPR052021">
    <property type="entry name" value="Type-I_RS_S_subunit"/>
</dbReference>
<comment type="similarity">
    <text evidence="1">Belongs to the type-I restriction system S methylase family.</text>
</comment>
<dbReference type="Proteomes" id="UP000013065">
    <property type="component" value="Unassembled WGS sequence"/>
</dbReference>
<gene>
    <name evidence="6" type="ORF">F985_03813</name>
</gene>
<keyword evidence="2" id="KW-0680">Restriction system</keyword>
<feature type="coiled-coil region" evidence="4">
    <location>
        <begin position="157"/>
        <end position="184"/>
    </location>
</feature>
<evidence type="ECO:0000256" key="4">
    <source>
        <dbReference type="SAM" id="Coils"/>
    </source>
</evidence>
<evidence type="ECO:0000256" key="2">
    <source>
        <dbReference type="ARBA" id="ARBA00022747"/>
    </source>
</evidence>
<dbReference type="HOGENOM" id="CLU_021095_10_1_6"/>
<dbReference type="SUPFAM" id="SSF116734">
    <property type="entry name" value="DNA methylase specificity domain"/>
    <property type="match status" value="2"/>
</dbReference>
<protein>
    <recommendedName>
        <fullName evidence="5">Type I restriction modification DNA specificity domain-containing protein</fullName>
    </recommendedName>
</protein>
<dbReference type="GO" id="GO:0003677">
    <property type="term" value="F:DNA binding"/>
    <property type="evidence" value="ECO:0007669"/>
    <property type="project" value="UniProtKB-KW"/>
</dbReference>
<dbReference type="PANTHER" id="PTHR30408:SF12">
    <property type="entry name" value="TYPE I RESTRICTION ENZYME MJAVIII SPECIFICITY SUBUNIT"/>
    <property type="match status" value="1"/>
</dbReference>
<organism evidence="6 7">
    <name type="scientific">Acinetobacter seifertii</name>
    <dbReference type="NCBI Taxonomy" id="1530123"/>
    <lineage>
        <taxon>Bacteria</taxon>
        <taxon>Pseudomonadati</taxon>
        <taxon>Pseudomonadota</taxon>
        <taxon>Gammaproteobacteria</taxon>
        <taxon>Moraxellales</taxon>
        <taxon>Moraxellaceae</taxon>
        <taxon>Acinetobacter</taxon>
        <taxon>Acinetobacter calcoaceticus/baumannii complex</taxon>
    </lineage>
</organism>